<dbReference type="RefSeq" id="XP_046008303.1">
    <property type="nucleotide sequence ID" value="XM_046159337.1"/>
</dbReference>
<feature type="transmembrane region" description="Helical" evidence="2">
    <location>
        <begin position="87"/>
        <end position="111"/>
    </location>
</feature>
<keyword evidence="3" id="KW-0732">Signal</keyword>
<reference evidence="4" key="1">
    <citation type="journal article" date="2021" name="Nat. Commun.">
        <title>Genetic determinants of endophytism in the Arabidopsis root mycobiome.</title>
        <authorList>
            <person name="Mesny F."/>
            <person name="Miyauchi S."/>
            <person name="Thiergart T."/>
            <person name="Pickel B."/>
            <person name="Atanasova L."/>
            <person name="Karlsson M."/>
            <person name="Huettel B."/>
            <person name="Barry K.W."/>
            <person name="Haridas S."/>
            <person name="Chen C."/>
            <person name="Bauer D."/>
            <person name="Andreopoulos W."/>
            <person name="Pangilinan J."/>
            <person name="LaButti K."/>
            <person name="Riley R."/>
            <person name="Lipzen A."/>
            <person name="Clum A."/>
            <person name="Drula E."/>
            <person name="Henrissat B."/>
            <person name="Kohler A."/>
            <person name="Grigoriev I.V."/>
            <person name="Martin F.M."/>
            <person name="Hacquard S."/>
        </authorList>
    </citation>
    <scope>NUCLEOTIDE SEQUENCE</scope>
    <source>
        <strain evidence="4">MPI-CAGE-CH-0230</strain>
    </source>
</reference>
<keyword evidence="2" id="KW-0812">Transmembrane</keyword>
<protein>
    <submittedName>
        <fullName evidence="4">Uncharacterized protein</fullName>
    </submittedName>
</protein>
<accession>A0A9P8XY81</accession>
<evidence type="ECO:0000313" key="4">
    <source>
        <dbReference type="EMBL" id="KAH7024755.1"/>
    </source>
</evidence>
<evidence type="ECO:0000313" key="5">
    <source>
        <dbReference type="Proteomes" id="UP000756346"/>
    </source>
</evidence>
<feature type="transmembrane region" description="Helical" evidence="2">
    <location>
        <begin position="117"/>
        <end position="137"/>
    </location>
</feature>
<organism evidence="4 5">
    <name type="scientific">Microdochium trichocladiopsis</name>
    <dbReference type="NCBI Taxonomy" id="1682393"/>
    <lineage>
        <taxon>Eukaryota</taxon>
        <taxon>Fungi</taxon>
        <taxon>Dikarya</taxon>
        <taxon>Ascomycota</taxon>
        <taxon>Pezizomycotina</taxon>
        <taxon>Sordariomycetes</taxon>
        <taxon>Xylariomycetidae</taxon>
        <taxon>Xylariales</taxon>
        <taxon>Microdochiaceae</taxon>
        <taxon>Microdochium</taxon>
    </lineage>
</organism>
<feature type="transmembrane region" description="Helical" evidence="2">
    <location>
        <begin position="43"/>
        <end position="66"/>
    </location>
</feature>
<comment type="caution">
    <text evidence="4">The sequence shown here is derived from an EMBL/GenBank/DDBJ whole genome shotgun (WGS) entry which is preliminary data.</text>
</comment>
<feature type="signal peptide" evidence="3">
    <location>
        <begin position="1"/>
        <end position="23"/>
    </location>
</feature>
<feature type="chain" id="PRO_5040162262" evidence="3">
    <location>
        <begin position="24"/>
        <end position="242"/>
    </location>
</feature>
<dbReference type="EMBL" id="JAGTJQ010000009">
    <property type="protein sequence ID" value="KAH7024755.1"/>
    <property type="molecule type" value="Genomic_DNA"/>
</dbReference>
<evidence type="ECO:0000256" key="2">
    <source>
        <dbReference type="SAM" id="Phobius"/>
    </source>
</evidence>
<dbReference type="AlphaFoldDB" id="A0A9P8XY81"/>
<feature type="region of interest" description="Disordered" evidence="1">
    <location>
        <begin position="185"/>
        <end position="242"/>
    </location>
</feature>
<feature type="compositionally biased region" description="Low complexity" evidence="1">
    <location>
        <begin position="186"/>
        <end position="214"/>
    </location>
</feature>
<keyword evidence="2" id="KW-1133">Transmembrane helix</keyword>
<name>A0A9P8XY81_9PEZI</name>
<sequence>MAQFRFWWKCSQWLPLLPMIVFAISCVVTTLKSVSAHDRAKGISLFAGTAFGAFGTVFTIAINVASSRVDWVVVSTPERRSFRLRKTIGWVSVSFRIIAVCVFIALAAIYALPSINALVPCALGFVAAAATTVALGFSLAKMYGPDRGDEQRRDQVAQGQQLGGYQQPQQWGGFHSFGGQPQYGWQPPVDQQQYQHPQFQQQQQSQMPWAAPQQWGNQQYGEQSSSLLPPPAYAGAGENRSS</sequence>
<evidence type="ECO:0000256" key="1">
    <source>
        <dbReference type="SAM" id="MobiDB-lite"/>
    </source>
</evidence>
<feature type="transmembrane region" description="Helical" evidence="2">
    <location>
        <begin position="12"/>
        <end position="31"/>
    </location>
</feature>
<dbReference type="PROSITE" id="PS51257">
    <property type="entry name" value="PROKAR_LIPOPROTEIN"/>
    <property type="match status" value="1"/>
</dbReference>
<feature type="compositionally biased region" description="Polar residues" evidence="1">
    <location>
        <begin position="215"/>
        <end position="227"/>
    </location>
</feature>
<dbReference type="Proteomes" id="UP000756346">
    <property type="component" value="Unassembled WGS sequence"/>
</dbReference>
<proteinExistence type="predicted"/>
<evidence type="ECO:0000256" key="3">
    <source>
        <dbReference type="SAM" id="SignalP"/>
    </source>
</evidence>
<keyword evidence="5" id="KW-1185">Reference proteome</keyword>
<gene>
    <name evidence="4" type="ORF">B0I36DRAFT_366670</name>
</gene>
<keyword evidence="2" id="KW-0472">Membrane</keyword>
<dbReference type="GeneID" id="70188883"/>